<protein>
    <submittedName>
        <fullName evidence="2">Uncharacterized protein</fullName>
    </submittedName>
</protein>
<accession>A0ABN7ZY07</accession>
<evidence type="ECO:0000313" key="2">
    <source>
        <dbReference type="EMBL" id="CAG9613792.1"/>
    </source>
</evidence>
<evidence type="ECO:0000256" key="1">
    <source>
        <dbReference type="SAM" id="Phobius"/>
    </source>
</evidence>
<feature type="transmembrane region" description="Helical" evidence="1">
    <location>
        <begin position="61"/>
        <end position="79"/>
    </location>
</feature>
<keyword evidence="1" id="KW-0812">Transmembrane</keyword>
<dbReference type="Proteomes" id="UP000789423">
    <property type="component" value="Unassembled WGS sequence"/>
</dbReference>
<dbReference type="EMBL" id="CAKJTI010000017">
    <property type="protein sequence ID" value="CAG9613792.1"/>
    <property type="molecule type" value="Genomic_DNA"/>
</dbReference>
<keyword evidence="3" id="KW-1185">Reference proteome</keyword>
<comment type="caution">
    <text evidence="2">The sequence shown here is derived from an EMBL/GenBank/DDBJ whole genome shotgun (WGS) entry which is preliminary data.</text>
</comment>
<gene>
    <name evidence="2" type="ORF">BACCIP111899_03011</name>
</gene>
<feature type="transmembrane region" description="Helical" evidence="1">
    <location>
        <begin position="16"/>
        <end position="33"/>
    </location>
</feature>
<evidence type="ECO:0000313" key="3">
    <source>
        <dbReference type="Proteomes" id="UP000789423"/>
    </source>
</evidence>
<reference evidence="2 3" key="1">
    <citation type="submission" date="2021-10" db="EMBL/GenBank/DDBJ databases">
        <authorList>
            <person name="Criscuolo A."/>
        </authorList>
    </citation>
    <scope>NUCLEOTIDE SEQUENCE [LARGE SCALE GENOMIC DNA]</scope>
    <source>
        <strain evidence="3">CIP 111899</strain>
    </source>
</reference>
<proteinExistence type="predicted"/>
<organism evidence="2 3">
    <name type="scientific">Bacillus rhizoplanae</name>
    <dbReference type="NCBI Taxonomy" id="2880966"/>
    <lineage>
        <taxon>Bacteria</taxon>
        <taxon>Bacillati</taxon>
        <taxon>Bacillota</taxon>
        <taxon>Bacilli</taxon>
        <taxon>Bacillales</taxon>
        <taxon>Bacillaceae</taxon>
        <taxon>Bacillus</taxon>
    </lineage>
</organism>
<name>A0ABN7ZY07_9BACI</name>
<keyword evidence="1" id="KW-0472">Membrane</keyword>
<keyword evidence="1" id="KW-1133">Transmembrane helix</keyword>
<sequence length="97" mass="11193">MLDVYNFLSTTDWEDIISIVSILLCIQFVFLYAQMNGADFSLTSPSDVQGKISLKQTNIKHVYFPLIIIFFIRYITAVVKKKEGDDHCNPICHLDFK</sequence>